<dbReference type="AlphaFoldDB" id="A0A7S0DWQ6"/>
<feature type="region of interest" description="Disordered" evidence="1">
    <location>
        <begin position="341"/>
        <end position="369"/>
    </location>
</feature>
<feature type="region of interest" description="Disordered" evidence="1">
    <location>
        <begin position="225"/>
        <end position="246"/>
    </location>
</feature>
<feature type="compositionally biased region" description="Polar residues" evidence="1">
    <location>
        <begin position="236"/>
        <end position="246"/>
    </location>
</feature>
<accession>A0A7S0DWQ6</accession>
<sequence length="408" mass="46003">MAKGVRIGGETVRIYEPDFVKSVQEKLVQHERGLEPSGSHGRTRKISYVQSNPNRVLGGRVDEAHKRISDLVIPAEYDEDGRVVNKGKIIVKGVTHELSNNHKSVEALNKNIALSFEILDEHPAKRVSFKIKTAELPLDPNQVLKPSELANKVSAPNEPVTRTRTEASNWLETHQEGLSHTWIRSTLKIEPSMMSLKLPLFSPEPCEADIEAAMQANDKFRKTRSFADQDERPMSSRRSTAGQSPVTARIRRNPLSLNPFYESRSSRRVFKDPLSSAVSHGVELPSARDIEVRQRTVTADLLRIHGEGNFLGFRTRDAQTREGHKPFVHALDLRGISPFTQHASATDQEEAKYRRPQTARRADNRDSRYPFLTSAPIQLKRPLSARPHLALLIPYKNSRSKDQSKASE</sequence>
<reference evidence="2" key="1">
    <citation type="submission" date="2021-01" db="EMBL/GenBank/DDBJ databases">
        <authorList>
            <person name="Corre E."/>
            <person name="Pelletier E."/>
            <person name="Niang G."/>
            <person name="Scheremetjew M."/>
            <person name="Finn R."/>
            <person name="Kale V."/>
            <person name="Holt S."/>
            <person name="Cochrane G."/>
            <person name="Meng A."/>
            <person name="Brown T."/>
            <person name="Cohen L."/>
        </authorList>
    </citation>
    <scope>NUCLEOTIDE SEQUENCE</scope>
    <source>
        <strain evidence="2">CCMP325</strain>
    </source>
</reference>
<evidence type="ECO:0000313" key="2">
    <source>
        <dbReference type="EMBL" id="CAD8467764.1"/>
    </source>
</evidence>
<organism evidence="2">
    <name type="scientific">Hanusia phi</name>
    <dbReference type="NCBI Taxonomy" id="3032"/>
    <lineage>
        <taxon>Eukaryota</taxon>
        <taxon>Cryptophyceae</taxon>
        <taxon>Pyrenomonadales</taxon>
        <taxon>Geminigeraceae</taxon>
        <taxon>Hanusia</taxon>
    </lineage>
</organism>
<name>A0A7S0DWQ6_9CRYP</name>
<feature type="compositionally biased region" description="Basic and acidic residues" evidence="1">
    <location>
        <begin position="225"/>
        <end position="234"/>
    </location>
</feature>
<evidence type="ECO:0000256" key="1">
    <source>
        <dbReference type="SAM" id="MobiDB-lite"/>
    </source>
</evidence>
<proteinExistence type="predicted"/>
<protein>
    <submittedName>
        <fullName evidence="2">Uncharacterized protein</fullName>
    </submittedName>
</protein>
<dbReference type="EMBL" id="HBEO01002155">
    <property type="protein sequence ID" value="CAD8467764.1"/>
    <property type="molecule type" value="Transcribed_RNA"/>
</dbReference>
<gene>
    <name evidence="2" type="ORF">HPHI1048_LOCUS1557</name>
</gene>